<dbReference type="InterPro" id="IPR041698">
    <property type="entry name" value="Methyltransf_25"/>
</dbReference>
<accession>A0A975PV28</accession>
<keyword evidence="2" id="KW-0489">Methyltransferase</keyword>
<dbReference type="AlphaFoldDB" id="A0A975PV28"/>
<reference evidence="2" key="1">
    <citation type="submission" date="2019-12" db="EMBL/GenBank/DDBJ databases">
        <title>Mycobacterium spongiae sp. nov.</title>
        <authorList>
            <person name="Stinear T."/>
        </authorList>
    </citation>
    <scope>NUCLEOTIDE SEQUENCE</scope>
    <source>
        <strain evidence="2">FSD4b-SM</strain>
    </source>
</reference>
<keyword evidence="3" id="KW-1185">Reference proteome</keyword>
<dbReference type="EMBL" id="CP046600">
    <property type="protein sequence ID" value="QUR65726.1"/>
    <property type="molecule type" value="Genomic_DNA"/>
</dbReference>
<dbReference type="KEGG" id="mspg:F6B93_00330"/>
<dbReference type="GO" id="GO:0008168">
    <property type="term" value="F:methyltransferase activity"/>
    <property type="evidence" value="ECO:0007669"/>
    <property type="project" value="UniProtKB-KW"/>
</dbReference>
<dbReference type="Pfam" id="PF13649">
    <property type="entry name" value="Methyltransf_25"/>
    <property type="match status" value="1"/>
</dbReference>
<dbReference type="GO" id="GO:0032259">
    <property type="term" value="P:methylation"/>
    <property type="evidence" value="ECO:0007669"/>
    <property type="project" value="UniProtKB-KW"/>
</dbReference>
<dbReference type="SUPFAM" id="SSF53335">
    <property type="entry name" value="S-adenosyl-L-methionine-dependent methyltransferases"/>
    <property type="match status" value="1"/>
</dbReference>
<name>A0A975PV28_9MYCO</name>
<dbReference type="Gene3D" id="3.40.50.150">
    <property type="entry name" value="Vaccinia Virus protein VP39"/>
    <property type="match status" value="1"/>
</dbReference>
<dbReference type="RefSeq" id="WP_211697130.1">
    <property type="nucleotide sequence ID" value="NZ_CP046600.1"/>
</dbReference>
<feature type="domain" description="Methyltransferase" evidence="1">
    <location>
        <begin position="48"/>
        <end position="141"/>
    </location>
</feature>
<organism evidence="2 3">
    <name type="scientific">Mycobacterium spongiae</name>
    <dbReference type="NCBI Taxonomy" id="886343"/>
    <lineage>
        <taxon>Bacteria</taxon>
        <taxon>Bacillati</taxon>
        <taxon>Actinomycetota</taxon>
        <taxon>Actinomycetes</taxon>
        <taxon>Mycobacteriales</taxon>
        <taxon>Mycobacteriaceae</taxon>
        <taxon>Mycobacterium</taxon>
    </lineage>
</organism>
<dbReference type="InterPro" id="IPR029063">
    <property type="entry name" value="SAM-dependent_MTases_sf"/>
</dbReference>
<evidence type="ECO:0000313" key="2">
    <source>
        <dbReference type="EMBL" id="QUR65726.1"/>
    </source>
</evidence>
<gene>
    <name evidence="2" type="ORF">F6B93_00330</name>
</gene>
<dbReference type="InterPro" id="IPR017031">
    <property type="entry name" value="Pre_MeTrfase_YjhP"/>
</dbReference>
<keyword evidence="2" id="KW-0808">Transferase</keyword>
<dbReference type="PIRSF" id="PIRSF034653">
    <property type="entry name" value="Mtase_yjhp_prd"/>
    <property type="match status" value="1"/>
</dbReference>
<dbReference type="CDD" id="cd02440">
    <property type="entry name" value="AdoMet_MTases"/>
    <property type="match status" value="1"/>
</dbReference>
<dbReference type="Proteomes" id="UP000682202">
    <property type="component" value="Chromosome"/>
</dbReference>
<evidence type="ECO:0000259" key="1">
    <source>
        <dbReference type="Pfam" id="PF13649"/>
    </source>
</evidence>
<proteinExistence type="predicted"/>
<protein>
    <submittedName>
        <fullName evidence="2">Methyltransferase domain-containing protein</fullName>
    </submittedName>
</protein>
<dbReference type="PANTHER" id="PTHR43464">
    <property type="entry name" value="METHYLTRANSFERASE"/>
    <property type="match status" value="1"/>
</dbReference>
<evidence type="ECO:0000313" key="3">
    <source>
        <dbReference type="Proteomes" id="UP000682202"/>
    </source>
</evidence>
<sequence length="255" mass="28029">MPRIVTGSDLPRIFTIRESNHRIHNPFTAGKLAALGQALHLTPGMRLLDLASGSGEMLSTWARDHGVTGTGVDISTVFTEKARVRAAELGVADQVAFVHADASGYVADKPVDLAACLGATWIGNGVAGTVELLSRSLRPGGLTLIGEPYWREEVPNQDTAQACDARDKDDFLALPELIEQFGGLGYDVVEMVLADQESWDRYQAAQWLNLRRWLDDNPDDELATEVRAALTTEPARYTRYQREYLGWGVFALMAR</sequence>
<dbReference type="PANTHER" id="PTHR43464:SF3">
    <property type="entry name" value="SAM-DEPENDENT METHYLTRANSFERASE"/>
    <property type="match status" value="1"/>
</dbReference>